<proteinExistence type="predicted"/>
<dbReference type="EMBL" id="JBJUIK010000003">
    <property type="protein sequence ID" value="KAL3533200.1"/>
    <property type="molecule type" value="Genomic_DNA"/>
</dbReference>
<organism evidence="1 2">
    <name type="scientific">Cinchona calisaya</name>
    <dbReference type="NCBI Taxonomy" id="153742"/>
    <lineage>
        <taxon>Eukaryota</taxon>
        <taxon>Viridiplantae</taxon>
        <taxon>Streptophyta</taxon>
        <taxon>Embryophyta</taxon>
        <taxon>Tracheophyta</taxon>
        <taxon>Spermatophyta</taxon>
        <taxon>Magnoliopsida</taxon>
        <taxon>eudicotyledons</taxon>
        <taxon>Gunneridae</taxon>
        <taxon>Pentapetalae</taxon>
        <taxon>asterids</taxon>
        <taxon>lamiids</taxon>
        <taxon>Gentianales</taxon>
        <taxon>Rubiaceae</taxon>
        <taxon>Cinchonoideae</taxon>
        <taxon>Cinchoneae</taxon>
        <taxon>Cinchona</taxon>
    </lineage>
</organism>
<sequence length="125" mass="14098">MACKTMTLIEFVSHYESRVMEMRNTEAADDYKTHGVTERVIESETDGTHQSYKVQRDESGRIHIVQFDSVDSTLNCSYRAKKDVMGNYPIMPRNSSLASSSTVHLSELMRDSFSVMSMAVGDNTS</sequence>
<reference evidence="1 2" key="1">
    <citation type="submission" date="2024-11" db="EMBL/GenBank/DDBJ databases">
        <title>A near-complete genome assembly of Cinchona calisaya.</title>
        <authorList>
            <person name="Lian D.C."/>
            <person name="Zhao X.W."/>
            <person name="Wei L."/>
        </authorList>
    </citation>
    <scope>NUCLEOTIDE SEQUENCE [LARGE SCALE GENOMIC DNA]</scope>
    <source>
        <tissue evidence="1">Nenye</tissue>
    </source>
</reference>
<comment type="caution">
    <text evidence="1">The sequence shown here is derived from an EMBL/GenBank/DDBJ whole genome shotgun (WGS) entry which is preliminary data.</text>
</comment>
<protein>
    <submittedName>
        <fullName evidence="1">Uncharacterized protein</fullName>
    </submittedName>
</protein>
<evidence type="ECO:0000313" key="2">
    <source>
        <dbReference type="Proteomes" id="UP001630127"/>
    </source>
</evidence>
<keyword evidence="2" id="KW-1185">Reference proteome</keyword>
<dbReference type="Proteomes" id="UP001630127">
    <property type="component" value="Unassembled WGS sequence"/>
</dbReference>
<dbReference type="AlphaFoldDB" id="A0ABD3APW2"/>
<evidence type="ECO:0000313" key="1">
    <source>
        <dbReference type="EMBL" id="KAL3533200.1"/>
    </source>
</evidence>
<name>A0ABD3APW2_9GENT</name>
<gene>
    <name evidence="1" type="ORF">ACH5RR_006721</name>
</gene>
<accession>A0ABD3APW2</accession>